<dbReference type="EMBL" id="CAMPGE010028630">
    <property type="protein sequence ID" value="CAI2386142.1"/>
    <property type="molecule type" value="Genomic_DNA"/>
</dbReference>
<protein>
    <submittedName>
        <fullName evidence="2">Uncharacterized protein</fullName>
    </submittedName>
</protein>
<dbReference type="Proteomes" id="UP001295684">
    <property type="component" value="Unassembled WGS sequence"/>
</dbReference>
<proteinExistence type="predicted"/>
<evidence type="ECO:0000256" key="1">
    <source>
        <dbReference type="SAM" id="MobiDB-lite"/>
    </source>
</evidence>
<feature type="region of interest" description="Disordered" evidence="1">
    <location>
        <begin position="33"/>
        <end position="109"/>
    </location>
</feature>
<accession>A0AAD1Y7R6</accession>
<organism evidence="2 3">
    <name type="scientific">Euplotes crassus</name>
    <dbReference type="NCBI Taxonomy" id="5936"/>
    <lineage>
        <taxon>Eukaryota</taxon>
        <taxon>Sar</taxon>
        <taxon>Alveolata</taxon>
        <taxon>Ciliophora</taxon>
        <taxon>Intramacronucleata</taxon>
        <taxon>Spirotrichea</taxon>
        <taxon>Hypotrichia</taxon>
        <taxon>Euplotida</taxon>
        <taxon>Euplotidae</taxon>
        <taxon>Moneuplotes</taxon>
    </lineage>
</organism>
<comment type="caution">
    <text evidence="2">The sequence shown here is derived from an EMBL/GenBank/DDBJ whole genome shotgun (WGS) entry which is preliminary data.</text>
</comment>
<gene>
    <name evidence="2" type="ORF">ECRASSUSDP1_LOCUS27745</name>
</gene>
<keyword evidence="3" id="KW-1185">Reference proteome</keyword>
<evidence type="ECO:0000313" key="2">
    <source>
        <dbReference type="EMBL" id="CAI2386142.1"/>
    </source>
</evidence>
<feature type="compositionally biased region" description="Basic and acidic residues" evidence="1">
    <location>
        <begin position="72"/>
        <end position="108"/>
    </location>
</feature>
<dbReference type="AlphaFoldDB" id="A0AAD1Y7R6"/>
<name>A0AAD1Y7R6_EUPCR</name>
<sequence length="315" mass="35610">MLFEYQANHNLGVNAGDPPLLCTASYPKGMKIEVSVQAEDEDDQQKEPLSSKKSIVASKEDPSNSNSNEDNEVIKERGSEDAKNEESKYKEVKEPAVKRGRGRPREFPQTEFYTKNMRLDVLNKALVRAAKREFTELFRLFCINSGLFQPEDSDGGLDAVIASDPSEVLKMNFDMPDEQFDEAMQRFVPYALQVESPEDVSDVHGELDNLKQFLTVLVDPDKGSSVLFPGTDKLLKDELRSLCFSYSHSKLDAFMVLPEMRFVLAKVLSPEYIDSFIAKNPTLSENEGLYKQCAELMLQKMSKHNKANKDEEPSD</sequence>
<reference evidence="2" key="1">
    <citation type="submission" date="2023-07" db="EMBL/GenBank/DDBJ databases">
        <authorList>
            <consortium name="AG Swart"/>
            <person name="Singh M."/>
            <person name="Singh A."/>
            <person name="Seah K."/>
            <person name="Emmerich C."/>
        </authorList>
    </citation>
    <scope>NUCLEOTIDE SEQUENCE</scope>
    <source>
        <strain evidence="2">DP1</strain>
    </source>
</reference>
<evidence type="ECO:0000313" key="3">
    <source>
        <dbReference type="Proteomes" id="UP001295684"/>
    </source>
</evidence>